<feature type="transmembrane region" description="Helical" evidence="7">
    <location>
        <begin position="28"/>
        <end position="47"/>
    </location>
</feature>
<sequence length="476" mass="53898">MGYAAEQSVEENHLPQKQPNKWYKNWKYILSIIIFITALILTVMIYYQNTHFNSNITINGIEVSGLTADQALEKMQTSVLKNQIYVGDQLILEGTETEMAFTESDLPEIRETLRSQATFFPSSEAKTYFILPSETDEYRSEVLRTEFEQQLITMNDELTSPVNAQAVLEEGEIVVSESIDGEQFDVNRLLDAFDKQEYTSEIYLEPLYLEPIKEDSELVQNQVKKLEDFLQHTIKYEVEDQVYSLKASDLITSASVSEDMKIVINKHTVPKKVAEINDAQATLGKDFTFKTHSGSVISVKGKGYGWALDVEKESKLILEAFENGDTSISASNIYGNGWGGEGFGYGVTANNGIGHTYAEVSIAQQRMWIYREGELVLTTHVVTGDRSKKQDTLPGVWYILFKRTPYTLTSETYAIDVDYWAPFTNSGQGFHDADWRSNWSGNAYHNQGSNGCVNVPPSVMKKVYDNLRVYDPVVIY</sequence>
<keyword evidence="3 6" id="KW-0133">Cell shape</keyword>
<dbReference type="InterPro" id="IPR005490">
    <property type="entry name" value="LD_TPept_cat_dom"/>
</dbReference>
<keyword evidence="2" id="KW-0808">Transferase</keyword>
<accession>A0ABT5VGJ5</accession>
<evidence type="ECO:0000256" key="1">
    <source>
        <dbReference type="ARBA" id="ARBA00004752"/>
    </source>
</evidence>
<feature type="domain" description="L,D-TPase catalytic" evidence="8">
    <location>
        <begin position="356"/>
        <end position="476"/>
    </location>
</feature>
<dbReference type="PANTHER" id="PTHR30582:SF33">
    <property type="entry name" value="EXPORTED PROTEIN"/>
    <property type="match status" value="1"/>
</dbReference>
<dbReference type="SUPFAM" id="SSF141523">
    <property type="entry name" value="L,D-transpeptidase catalytic domain-like"/>
    <property type="match status" value="1"/>
</dbReference>
<dbReference type="EMBL" id="JAOTPO010000010">
    <property type="protein sequence ID" value="MDE5414580.1"/>
    <property type="molecule type" value="Genomic_DNA"/>
</dbReference>
<comment type="caution">
    <text evidence="9">The sequence shown here is derived from an EMBL/GenBank/DDBJ whole genome shotgun (WGS) entry which is preliminary data.</text>
</comment>
<dbReference type="PROSITE" id="PS52029">
    <property type="entry name" value="LD_TPASE"/>
    <property type="match status" value="1"/>
</dbReference>
<evidence type="ECO:0000313" key="9">
    <source>
        <dbReference type="EMBL" id="MDE5414580.1"/>
    </source>
</evidence>
<evidence type="ECO:0000313" key="10">
    <source>
        <dbReference type="Proteomes" id="UP001148125"/>
    </source>
</evidence>
<gene>
    <name evidence="9" type="ORF">N7Z68_14470</name>
</gene>
<reference evidence="9" key="1">
    <citation type="submission" date="2024-05" db="EMBL/GenBank/DDBJ databases">
        <title>Alkalihalobacillus sp. strain MEB203 novel alkaliphilic bacterium from Lonar Lake, India.</title>
        <authorList>
            <person name="Joshi A."/>
            <person name="Thite S."/>
            <person name="Mengade P."/>
        </authorList>
    </citation>
    <scope>NUCLEOTIDE SEQUENCE</scope>
    <source>
        <strain evidence="9">MEB 203</strain>
    </source>
</reference>
<proteinExistence type="predicted"/>
<evidence type="ECO:0000259" key="8">
    <source>
        <dbReference type="PROSITE" id="PS52029"/>
    </source>
</evidence>
<feature type="active site" description="Nucleophile" evidence="6">
    <location>
        <position position="452"/>
    </location>
</feature>
<dbReference type="Proteomes" id="UP001148125">
    <property type="component" value="Unassembled WGS sequence"/>
</dbReference>
<comment type="pathway">
    <text evidence="1 6">Cell wall biogenesis; peptidoglycan biosynthesis.</text>
</comment>
<name>A0ABT5VGJ5_9BACI</name>
<protein>
    <submittedName>
        <fullName evidence="9">L,D-transpeptidase/peptidoglycan binding protein</fullName>
    </submittedName>
</protein>
<dbReference type="Pfam" id="PF12229">
    <property type="entry name" value="PG_binding_4"/>
    <property type="match status" value="1"/>
</dbReference>
<dbReference type="InterPro" id="IPR038063">
    <property type="entry name" value="Transpep_catalytic_dom"/>
</dbReference>
<dbReference type="InterPro" id="IPR022029">
    <property type="entry name" value="YoaR-like_PG-bd"/>
</dbReference>
<evidence type="ECO:0000256" key="7">
    <source>
        <dbReference type="SAM" id="Phobius"/>
    </source>
</evidence>
<dbReference type="PANTHER" id="PTHR30582">
    <property type="entry name" value="L,D-TRANSPEPTIDASE"/>
    <property type="match status" value="1"/>
</dbReference>
<dbReference type="SUPFAM" id="SSF143985">
    <property type="entry name" value="L,D-transpeptidase pre-catalytic domain-like"/>
    <property type="match status" value="1"/>
</dbReference>
<keyword evidence="4 6" id="KW-0573">Peptidoglycan synthesis</keyword>
<evidence type="ECO:0000256" key="6">
    <source>
        <dbReference type="PROSITE-ProRule" id="PRU01373"/>
    </source>
</evidence>
<dbReference type="Gene3D" id="3.10.20.800">
    <property type="match status" value="1"/>
</dbReference>
<keyword evidence="7" id="KW-0812">Transmembrane</keyword>
<keyword evidence="7" id="KW-1133">Transmembrane helix</keyword>
<organism evidence="9 10">
    <name type="scientific">Alkalihalobacterium chitinilyticum</name>
    <dbReference type="NCBI Taxonomy" id="2980103"/>
    <lineage>
        <taxon>Bacteria</taxon>
        <taxon>Bacillati</taxon>
        <taxon>Bacillota</taxon>
        <taxon>Bacilli</taxon>
        <taxon>Bacillales</taxon>
        <taxon>Bacillaceae</taxon>
        <taxon>Alkalihalobacterium</taxon>
    </lineage>
</organism>
<evidence type="ECO:0000256" key="5">
    <source>
        <dbReference type="ARBA" id="ARBA00023316"/>
    </source>
</evidence>
<dbReference type="RefSeq" id="WP_275119197.1">
    <property type="nucleotide sequence ID" value="NZ_JAOTPO010000010.1"/>
</dbReference>
<dbReference type="CDD" id="cd16913">
    <property type="entry name" value="YkuD_like"/>
    <property type="match status" value="1"/>
</dbReference>
<evidence type="ECO:0000256" key="3">
    <source>
        <dbReference type="ARBA" id="ARBA00022960"/>
    </source>
</evidence>
<dbReference type="Gene3D" id="2.40.440.10">
    <property type="entry name" value="L,D-transpeptidase catalytic domain-like"/>
    <property type="match status" value="1"/>
</dbReference>
<feature type="active site" description="Proton donor/acceptor" evidence="6">
    <location>
        <position position="431"/>
    </location>
</feature>
<keyword evidence="7" id="KW-0472">Membrane</keyword>
<keyword evidence="5 6" id="KW-0961">Cell wall biogenesis/degradation</keyword>
<dbReference type="InterPro" id="IPR050979">
    <property type="entry name" value="LD-transpeptidase"/>
</dbReference>
<evidence type="ECO:0000256" key="2">
    <source>
        <dbReference type="ARBA" id="ARBA00022679"/>
    </source>
</evidence>
<evidence type="ECO:0000256" key="4">
    <source>
        <dbReference type="ARBA" id="ARBA00022984"/>
    </source>
</evidence>
<keyword evidence="10" id="KW-1185">Reference proteome</keyword>
<dbReference type="Pfam" id="PF03734">
    <property type="entry name" value="YkuD"/>
    <property type="match status" value="1"/>
</dbReference>
<dbReference type="InterPro" id="IPR038054">
    <property type="entry name" value="LD_TPept-like_central_sf"/>
</dbReference>